<evidence type="ECO:0000256" key="1">
    <source>
        <dbReference type="ARBA" id="ARBA00023125"/>
    </source>
</evidence>
<organism evidence="3 4">
    <name type="scientific">Rheinheimera pacifica</name>
    <dbReference type="NCBI Taxonomy" id="173990"/>
    <lineage>
        <taxon>Bacteria</taxon>
        <taxon>Pseudomonadati</taxon>
        <taxon>Pseudomonadota</taxon>
        <taxon>Gammaproteobacteria</taxon>
        <taxon>Chromatiales</taxon>
        <taxon>Chromatiaceae</taxon>
        <taxon>Rheinheimera</taxon>
    </lineage>
</organism>
<sequence>MLLGAKSKYAANNTLCFYVFFTLLRITQIYQVNFAATALCIDANAPRIAEMKIGNILRHRRKLLGKTLEDVAYAAETDAGNLSRIERDEQRPSLDLLEAIAHALDTQVSALYQSAEAQNHTQVMEQSNNYNPSATAVDAQLALLLKHYHSLTDEGRALAVNLISTLKKTHSAGK</sequence>
<dbReference type="PANTHER" id="PTHR46797">
    <property type="entry name" value="HTH-TYPE TRANSCRIPTIONAL REGULATOR"/>
    <property type="match status" value="1"/>
</dbReference>
<feature type="domain" description="HTH cro/C1-type" evidence="2">
    <location>
        <begin position="57"/>
        <end position="111"/>
    </location>
</feature>
<dbReference type="PROSITE" id="PS50943">
    <property type="entry name" value="HTH_CROC1"/>
    <property type="match status" value="1"/>
</dbReference>
<reference evidence="4" key="1">
    <citation type="submission" date="2016-10" db="EMBL/GenBank/DDBJ databases">
        <authorList>
            <person name="Varghese N."/>
            <person name="Submissions S."/>
        </authorList>
    </citation>
    <scope>NUCLEOTIDE SEQUENCE [LARGE SCALE GENOMIC DNA]</scope>
    <source>
        <strain evidence="4">DSM 17616</strain>
    </source>
</reference>
<dbReference type="Gene3D" id="1.10.260.40">
    <property type="entry name" value="lambda repressor-like DNA-binding domains"/>
    <property type="match status" value="1"/>
</dbReference>
<dbReference type="GO" id="GO:0003677">
    <property type="term" value="F:DNA binding"/>
    <property type="evidence" value="ECO:0007669"/>
    <property type="project" value="UniProtKB-KW"/>
</dbReference>
<dbReference type="GO" id="GO:0005829">
    <property type="term" value="C:cytosol"/>
    <property type="evidence" value="ECO:0007669"/>
    <property type="project" value="TreeGrafter"/>
</dbReference>
<dbReference type="Proteomes" id="UP000199371">
    <property type="component" value="Unassembled WGS sequence"/>
</dbReference>
<dbReference type="Pfam" id="PF13560">
    <property type="entry name" value="HTH_31"/>
    <property type="match status" value="1"/>
</dbReference>
<keyword evidence="1" id="KW-0238">DNA-binding</keyword>
<evidence type="ECO:0000313" key="3">
    <source>
        <dbReference type="EMBL" id="SEH57546.1"/>
    </source>
</evidence>
<accession>A0A1H6JEP2</accession>
<proteinExistence type="predicted"/>
<dbReference type="InterPro" id="IPR010982">
    <property type="entry name" value="Lambda_DNA-bd_dom_sf"/>
</dbReference>
<dbReference type="GO" id="GO:0003700">
    <property type="term" value="F:DNA-binding transcription factor activity"/>
    <property type="evidence" value="ECO:0007669"/>
    <property type="project" value="TreeGrafter"/>
</dbReference>
<dbReference type="InterPro" id="IPR001387">
    <property type="entry name" value="Cro/C1-type_HTH"/>
</dbReference>
<protein>
    <submittedName>
        <fullName evidence="3">Helix-turn-helix domain-containing protein</fullName>
    </submittedName>
</protein>
<name>A0A1H6JEP2_9GAMM</name>
<keyword evidence="4" id="KW-1185">Reference proteome</keyword>
<dbReference type="SMART" id="SM00530">
    <property type="entry name" value="HTH_XRE"/>
    <property type="match status" value="1"/>
</dbReference>
<dbReference type="AlphaFoldDB" id="A0A1H6JEP2"/>
<dbReference type="STRING" id="173990.SAMN05660691_00262"/>
<dbReference type="CDD" id="cd00093">
    <property type="entry name" value="HTH_XRE"/>
    <property type="match status" value="1"/>
</dbReference>
<dbReference type="SUPFAM" id="SSF47413">
    <property type="entry name" value="lambda repressor-like DNA-binding domains"/>
    <property type="match status" value="1"/>
</dbReference>
<gene>
    <name evidence="3" type="ORF">SAMN05660691_00262</name>
</gene>
<evidence type="ECO:0000313" key="4">
    <source>
        <dbReference type="Proteomes" id="UP000199371"/>
    </source>
</evidence>
<dbReference type="EMBL" id="FNXF01000001">
    <property type="protein sequence ID" value="SEH57546.1"/>
    <property type="molecule type" value="Genomic_DNA"/>
</dbReference>
<evidence type="ECO:0000259" key="2">
    <source>
        <dbReference type="PROSITE" id="PS50943"/>
    </source>
</evidence>
<dbReference type="PANTHER" id="PTHR46797:SF1">
    <property type="entry name" value="METHYLPHOSPHONATE SYNTHASE"/>
    <property type="match status" value="1"/>
</dbReference>
<dbReference type="InterPro" id="IPR050807">
    <property type="entry name" value="TransReg_Diox_bact_type"/>
</dbReference>